<sequence>MAIKFILRSTAFVTSAIRNSWRFPLFTQFRSMTTSQYFGSSHNCCVTIFNSAIEAVLPDRMIQKHVVFSEKDNLLTVAEKSFKVNKNVYIIGFGKAVCGMAAAVDVLLEKNIVKGILSIPFGMQQTLKNSGKRSHFFVTISWSHGCYKANKNRHRSASWSTKDLQRSVMRLQ</sequence>
<feature type="domain" description="MOFRL-associated" evidence="1">
    <location>
        <begin position="46"/>
        <end position="128"/>
    </location>
</feature>
<reference evidence="2" key="1">
    <citation type="submission" date="2015-07" db="EMBL/GenBank/DDBJ databases">
        <title>MeaNS - Measles Nucleotide Surveillance Program.</title>
        <authorList>
            <person name="Tran T."/>
            <person name="Druce J."/>
        </authorList>
    </citation>
    <scope>NUCLEOTIDE SEQUENCE</scope>
    <source>
        <strain evidence="2">UCB-OBI-ISO-001</strain>
        <tissue evidence="2">Gonad</tissue>
    </source>
</reference>
<evidence type="ECO:0000313" key="2">
    <source>
        <dbReference type="EMBL" id="KOF96947.1"/>
    </source>
</evidence>
<dbReference type="InterPro" id="IPR038614">
    <property type="entry name" value="GK_N_sf"/>
</dbReference>
<gene>
    <name evidence="2" type="ORF">OCBIM_22032675mg</name>
</gene>
<dbReference type="STRING" id="37653.A0A0L8I648"/>
<protein>
    <recommendedName>
        <fullName evidence="1">MOFRL-associated domain-containing protein</fullName>
    </recommendedName>
</protein>
<accession>A0A0L8I648</accession>
<dbReference type="Pfam" id="PF13660">
    <property type="entry name" value="DUF4147"/>
    <property type="match status" value="1"/>
</dbReference>
<dbReference type="SUPFAM" id="SSF82544">
    <property type="entry name" value="GckA/TtuD-like"/>
    <property type="match status" value="1"/>
</dbReference>
<dbReference type="GO" id="GO:0005737">
    <property type="term" value="C:cytoplasm"/>
    <property type="evidence" value="ECO:0007669"/>
    <property type="project" value="TreeGrafter"/>
</dbReference>
<organism evidence="2">
    <name type="scientific">Octopus bimaculoides</name>
    <name type="common">California two-spotted octopus</name>
    <dbReference type="NCBI Taxonomy" id="37653"/>
    <lineage>
        <taxon>Eukaryota</taxon>
        <taxon>Metazoa</taxon>
        <taxon>Spiralia</taxon>
        <taxon>Lophotrochozoa</taxon>
        <taxon>Mollusca</taxon>
        <taxon>Cephalopoda</taxon>
        <taxon>Coleoidea</taxon>
        <taxon>Octopodiformes</taxon>
        <taxon>Octopoda</taxon>
        <taxon>Incirrata</taxon>
        <taxon>Octopodidae</taxon>
        <taxon>Octopus</taxon>
    </lineage>
</organism>
<dbReference type="AlphaFoldDB" id="A0A0L8I648"/>
<dbReference type="InterPro" id="IPR039760">
    <property type="entry name" value="MOFRL_protein"/>
</dbReference>
<dbReference type="Gene3D" id="3.40.50.10180">
    <property type="entry name" value="Glycerate kinase, MOFRL-like N-terminal domain"/>
    <property type="match status" value="1"/>
</dbReference>
<name>A0A0L8I648_OCTBM</name>
<dbReference type="GO" id="GO:0008887">
    <property type="term" value="F:glycerate kinase activity"/>
    <property type="evidence" value="ECO:0007669"/>
    <property type="project" value="InterPro"/>
</dbReference>
<dbReference type="PANTHER" id="PTHR12227:SF0">
    <property type="entry name" value="GLYCERATE KINASE"/>
    <property type="match status" value="1"/>
</dbReference>
<dbReference type="PANTHER" id="PTHR12227">
    <property type="entry name" value="GLYCERATE KINASE"/>
    <property type="match status" value="1"/>
</dbReference>
<dbReference type="EMBL" id="KQ416444">
    <property type="protein sequence ID" value="KOF96947.1"/>
    <property type="molecule type" value="Genomic_DNA"/>
</dbReference>
<proteinExistence type="predicted"/>
<dbReference type="OrthoDB" id="44918at2759"/>
<dbReference type="InterPro" id="IPR025286">
    <property type="entry name" value="MOFRL_assoc_dom"/>
</dbReference>
<evidence type="ECO:0000259" key="1">
    <source>
        <dbReference type="Pfam" id="PF13660"/>
    </source>
</evidence>